<feature type="domain" description="Peptidase S1" evidence="11">
    <location>
        <begin position="15"/>
        <end position="239"/>
    </location>
</feature>
<dbReference type="EMBL" id="OV170230">
    <property type="protein sequence ID" value="CAH0715543.1"/>
    <property type="molecule type" value="Genomic_DNA"/>
</dbReference>
<dbReference type="InterPro" id="IPR001314">
    <property type="entry name" value="Peptidase_S1A"/>
</dbReference>
<dbReference type="Pfam" id="PF00089">
    <property type="entry name" value="Trypsin"/>
    <property type="match status" value="1"/>
</dbReference>
<comment type="subcellular location">
    <subcellularLocation>
        <location evidence="1">Secreted</location>
        <location evidence="1">Extracellular space</location>
    </subcellularLocation>
</comment>
<organism evidence="12 13">
    <name type="scientific">Brenthis ino</name>
    <name type="common">lesser marbled fritillary</name>
    <dbReference type="NCBI Taxonomy" id="405034"/>
    <lineage>
        <taxon>Eukaryota</taxon>
        <taxon>Metazoa</taxon>
        <taxon>Ecdysozoa</taxon>
        <taxon>Arthropoda</taxon>
        <taxon>Hexapoda</taxon>
        <taxon>Insecta</taxon>
        <taxon>Pterygota</taxon>
        <taxon>Neoptera</taxon>
        <taxon>Endopterygota</taxon>
        <taxon>Lepidoptera</taxon>
        <taxon>Glossata</taxon>
        <taxon>Ditrysia</taxon>
        <taxon>Papilionoidea</taxon>
        <taxon>Nymphalidae</taxon>
        <taxon>Heliconiinae</taxon>
        <taxon>Argynnini</taxon>
        <taxon>Brenthis</taxon>
    </lineage>
</organism>
<dbReference type="PRINTS" id="PR00722">
    <property type="entry name" value="CHYMOTRYPSIN"/>
</dbReference>
<evidence type="ECO:0000256" key="3">
    <source>
        <dbReference type="ARBA" id="ARBA00022656"/>
    </source>
</evidence>
<dbReference type="InterPro" id="IPR050430">
    <property type="entry name" value="Peptidase_S1"/>
</dbReference>
<dbReference type="InterPro" id="IPR009003">
    <property type="entry name" value="Peptidase_S1_PA"/>
</dbReference>
<dbReference type="SUPFAM" id="SSF50494">
    <property type="entry name" value="Trypsin-like serine proteases"/>
    <property type="match status" value="1"/>
</dbReference>
<dbReference type="Proteomes" id="UP000838878">
    <property type="component" value="Chromosome 10"/>
</dbReference>
<dbReference type="GO" id="GO:0004252">
    <property type="term" value="F:serine-type endopeptidase activity"/>
    <property type="evidence" value="ECO:0007669"/>
    <property type="project" value="InterPro"/>
</dbReference>
<keyword evidence="7" id="KW-1015">Disulfide bond</keyword>
<dbReference type="PANTHER" id="PTHR24276">
    <property type="entry name" value="POLYSERASE-RELATED"/>
    <property type="match status" value="1"/>
</dbReference>
<evidence type="ECO:0000256" key="4">
    <source>
        <dbReference type="ARBA" id="ARBA00022670"/>
    </source>
</evidence>
<dbReference type="PROSITE" id="PS00134">
    <property type="entry name" value="TRYPSIN_HIS"/>
    <property type="match status" value="1"/>
</dbReference>
<evidence type="ECO:0000313" key="13">
    <source>
        <dbReference type="Proteomes" id="UP000838878"/>
    </source>
</evidence>
<keyword evidence="8" id="KW-1199">Hemostasis impairing toxin</keyword>
<evidence type="ECO:0000256" key="9">
    <source>
        <dbReference type="ARBA" id="ARBA00055534"/>
    </source>
</evidence>
<keyword evidence="10" id="KW-1205">Fibrinolytic toxin</keyword>
<comment type="function">
    <text evidence="9">Fibrinolytic activity; shows preferential cleavage of Arg-Gly bonds in all three fibrinogen chains. Contact with the caterpillars causes severe bleeding, due the anticoagulant effect of the protein.</text>
</comment>
<keyword evidence="5" id="KW-0378">Hydrolase</keyword>
<evidence type="ECO:0000256" key="10">
    <source>
        <dbReference type="ARBA" id="ARBA00084094"/>
    </source>
</evidence>
<dbReference type="SMART" id="SM00020">
    <property type="entry name" value="Tryp_SPc"/>
    <property type="match status" value="1"/>
</dbReference>
<keyword evidence="4" id="KW-0645">Protease</keyword>
<sequence>MEFKSYFAECKRVKRVIGGTEVPCGTHKQIVSLRNSNTSTHLCGATILSLRVAITAAHCVKKFTPEIYALHLNNYCTSEDETKPLVRVLEIFIHPNYDEYSSAHDIAMLRLLLEVGDIMWLNNIVLPNSSFGISGKCTIYGYGVKDTTTKETSDILAAAELQLVSLDECTRLLGQYVAPDYNSGMICALGENVDACQGDSGGPLVCAGKIEGVCSYGLSCGIRGIPGVYVSIGAHLNWIRSIMKDIDVSGNSSTRQISMSLCSFNNTYT</sequence>
<comment type="similarity">
    <text evidence="2">Belongs to the peptidase S1 family.</text>
</comment>
<dbReference type="PANTHER" id="PTHR24276:SF96">
    <property type="entry name" value="PEPTIDASE S1 DOMAIN-CONTAINING PROTEIN"/>
    <property type="match status" value="1"/>
</dbReference>
<evidence type="ECO:0000256" key="5">
    <source>
        <dbReference type="ARBA" id="ARBA00022801"/>
    </source>
</evidence>
<keyword evidence="3" id="KW-0800">Toxin</keyword>
<name>A0A8J9V420_9NEOP</name>
<reference evidence="12" key="1">
    <citation type="submission" date="2021-12" db="EMBL/GenBank/DDBJ databases">
        <authorList>
            <person name="Martin H S."/>
        </authorList>
    </citation>
    <scope>NUCLEOTIDE SEQUENCE</scope>
</reference>
<accession>A0A8J9V420</accession>
<dbReference type="InterPro" id="IPR043504">
    <property type="entry name" value="Peptidase_S1_PA_chymotrypsin"/>
</dbReference>
<protein>
    <recommendedName>
        <fullName evidence="11">Peptidase S1 domain-containing protein</fullName>
    </recommendedName>
</protein>
<dbReference type="GO" id="GO:0090729">
    <property type="term" value="F:toxin activity"/>
    <property type="evidence" value="ECO:0007669"/>
    <property type="project" value="UniProtKB-KW"/>
</dbReference>
<dbReference type="FunFam" id="2.40.10.10:FF:000036">
    <property type="entry name" value="Trypsin beta"/>
    <property type="match status" value="1"/>
</dbReference>
<dbReference type="InterPro" id="IPR018114">
    <property type="entry name" value="TRYPSIN_HIS"/>
</dbReference>
<evidence type="ECO:0000313" key="12">
    <source>
        <dbReference type="EMBL" id="CAH0715543.1"/>
    </source>
</evidence>
<dbReference type="Gene3D" id="2.40.10.10">
    <property type="entry name" value="Trypsin-like serine proteases"/>
    <property type="match status" value="1"/>
</dbReference>
<gene>
    <name evidence="12" type="ORF">BINO364_LOCUS2454</name>
</gene>
<dbReference type="PROSITE" id="PS00135">
    <property type="entry name" value="TRYPSIN_SER"/>
    <property type="match status" value="1"/>
</dbReference>
<dbReference type="CDD" id="cd00190">
    <property type="entry name" value="Tryp_SPc"/>
    <property type="match status" value="1"/>
</dbReference>
<proteinExistence type="inferred from homology"/>
<dbReference type="GO" id="GO:0006508">
    <property type="term" value="P:proteolysis"/>
    <property type="evidence" value="ECO:0007669"/>
    <property type="project" value="UniProtKB-KW"/>
</dbReference>
<evidence type="ECO:0000256" key="7">
    <source>
        <dbReference type="ARBA" id="ARBA00023157"/>
    </source>
</evidence>
<dbReference type="InterPro" id="IPR001254">
    <property type="entry name" value="Trypsin_dom"/>
</dbReference>
<evidence type="ECO:0000256" key="8">
    <source>
        <dbReference type="ARBA" id="ARBA00023240"/>
    </source>
</evidence>
<feature type="non-terminal residue" evidence="12">
    <location>
        <position position="269"/>
    </location>
</feature>
<keyword evidence="13" id="KW-1185">Reference proteome</keyword>
<dbReference type="FunFam" id="2.40.10.10:FF:000068">
    <property type="entry name" value="transmembrane protease serine 2"/>
    <property type="match status" value="1"/>
</dbReference>
<keyword evidence="6" id="KW-0720">Serine protease</keyword>
<evidence type="ECO:0000256" key="2">
    <source>
        <dbReference type="ARBA" id="ARBA00007664"/>
    </source>
</evidence>
<evidence type="ECO:0000256" key="1">
    <source>
        <dbReference type="ARBA" id="ARBA00004239"/>
    </source>
</evidence>
<evidence type="ECO:0000256" key="6">
    <source>
        <dbReference type="ARBA" id="ARBA00022825"/>
    </source>
</evidence>
<evidence type="ECO:0000259" key="11">
    <source>
        <dbReference type="SMART" id="SM00020"/>
    </source>
</evidence>
<dbReference type="InterPro" id="IPR033116">
    <property type="entry name" value="TRYPSIN_SER"/>
</dbReference>
<dbReference type="AlphaFoldDB" id="A0A8J9V420"/>
<dbReference type="GO" id="GO:0005576">
    <property type="term" value="C:extracellular region"/>
    <property type="evidence" value="ECO:0007669"/>
    <property type="project" value="UniProtKB-SubCell"/>
</dbReference>
<dbReference type="OrthoDB" id="6380398at2759"/>